<dbReference type="PATRIC" id="fig|307121.4.peg.2669"/>
<proteinExistence type="predicted"/>
<keyword evidence="1" id="KW-1133">Transmembrane helix</keyword>
<dbReference type="EMBL" id="LT598496">
    <property type="protein sequence ID" value="SBV27099.1"/>
    <property type="molecule type" value="Genomic_DNA"/>
</dbReference>
<reference evidence="3" key="1">
    <citation type="submission" date="2016-06" db="EMBL/GenBank/DDBJ databases">
        <authorList>
            <person name="Varghese N."/>
            <person name="Submissions Spin"/>
        </authorList>
    </citation>
    <scope>NUCLEOTIDE SEQUENCE [LARGE SCALE GENOMIC DNA]</scope>
    <source>
        <strain evidence="3">DSM 45344</strain>
    </source>
</reference>
<dbReference type="RefSeq" id="WP_091590495.1">
    <property type="nucleotide sequence ID" value="NZ_LT598496.1"/>
</dbReference>
<name>A0A1C3N3F2_9ACTN</name>
<feature type="transmembrane region" description="Helical" evidence="1">
    <location>
        <begin position="368"/>
        <end position="386"/>
    </location>
</feature>
<sequence length="398" mass="42487">MSRVPRSRPVLVEESHRATIFEVFFDLVLVFALTRLIDFMAGDPSALTLFQGFLLVLWFWYAWSCYTWLGNLTRADVGLVRAVMTVAMAAIFVAALVIPDAWRAAGAARGASLTLAAAYLLVRALHLALMFHVGAGDPRYRRQAARFATSTALAWVPLVIGAVFGGTAQTVLWVVAFAVDYGGGRVVTAASLGEVRSASHFAERHNLVLIIALGESLISVGAGAGSAVIRPPVLVAALLGFAVTVCLWWLYFDDAAPAAARVLADAPRHTRRRQQLASDAYTLAHLPLIAGVIYVALGIHEVLAQVAEYAGHAARERLGWGPGVVLYGGAAIYLFGRHLFLRVTVGAAPVRLVAAAVALLLIPVARLLPALAAMALLTVFLVALAAEERWRRSTPAGP</sequence>
<keyword evidence="1" id="KW-0472">Membrane</keyword>
<evidence type="ECO:0000256" key="1">
    <source>
        <dbReference type="SAM" id="Phobius"/>
    </source>
</evidence>
<feature type="transmembrane region" description="Helical" evidence="1">
    <location>
        <begin position="343"/>
        <end position="362"/>
    </location>
</feature>
<dbReference type="InterPro" id="IPR010640">
    <property type="entry name" value="Low_temperature_requirement_A"/>
</dbReference>
<gene>
    <name evidence="2" type="ORF">GA0070620_2606</name>
</gene>
<dbReference type="PANTHER" id="PTHR36840:SF1">
    <property type="entry name" value="BLL5714 PROTEIN"/>
    <property type="match status" value="1"/>
</dbReference>
<organism evidence="2 3">
    <name type="scientific">Micromonospora krabiensis</name>
    <dbReference type="NCBI Taxonomy" id="307121"/>
    <lineage>
        <taxon>Bacteria</taxon>
        <taxon>Bacillati</taxon>
        <taxon>Actinomycetota</taxon>
        <taxon>Actinomycetes</taxon>
        <taxon>Micromonosporales</taxon>
        <taxon>Micromonosporaceae</taxon>
        <taxon>Micromonospora</taxon>
    </lineage>
</organism>
<dbReference type="PANTHER" id="PTHR36840">
    <property type="entry name" value="BLL5714 PROTEIN"/>
    <property type="match status" value="1"/>
</dbReference>
<evidence type="ECO:0000313" key="3">
    <source>
        <dbReference type="Proteomes" id="UP000199393"/>
    </source>
</evidence>
<dbReference type="STRING" id="307121.GA0070620_2606"/>
<feature type="transmembrane region" description="Helical" evidence="1">
    <location>
        <begin position="233"/>
        <end position="252"/>
    </location>
</feature>
<evidence type="ECO:0000313" key="2">
    <source>
        <dbReference type="EMBL" id="SBV27099.1"/>
    </source>
</evidence>
<dbReference type="Proteomes" id="UP000199393">
    <property type="component" value="Chromosome I"/>
</dbReference>
<keyword evidence="3" id="KW-1185">Reference proteome</keyword>
<dbReference type="AlphaFoldDB" id="A0A1C3N3F2"/>
<accession>A0A1C3N3F2</accession>
<keyword evidence="1" id="KW-0812">Transmembrane</keyword>
<protein>
    <submittedName>
        <fullName evidence="2">Low temperature requirement protein LtrA</fullName>
    </submittedName>
</protein>
<feature type="transmembrane region" description="Helical" evidence="1">
    <location>
        <begin position="49"/>
        <end position="69"/>
    </location>
</feature>
<feature type="transmembrane region" description="Helical" evidence="1">
    <location>
        <begin position="110"/>
        <end position="133"/>
    </location>
</feature>
<feature type="transmembrane region" description="Helical" evidence="1">
    <location>
        <begin position="319"/>
        <end position="336"/>
    </location>
</feature>
<feature type="transmembrane region" description="Helical" evidence="1">
    <location>
        <begin position="280"/>
        <end position="299"/>
    </location>
</feature>
<dbReference type="OrthoDB" id="7698234at2"/>
<feature type="transmembrane region" description="Helical" evidence="1">
    <location>
        <begin position="78"/>
        <end position="98"/>
    </location>
</feature>
<feature type="transmembrane region" description="Helical" evidence="1">
    <location>
        <begin position="20"/>
        <end position="37"/>
    </location>
</feature>
<dbReference type="Pfam" id="PF06772">
    <property type="entry name" value="LtrA"/>
    <property type="match status" value="1"/>
</dbReference>